<feature type="compositionally biased region" description="Acidic residues" evidence="1">
    <location>
        <begin position="60"/>
        <end position="92"/>
    </location>
</feature>
<gene>
    <name evidence="2" type="ORF">UFOVP683_14</name>
</gene>
<feature type="compositionally biased region" description="Basic and acidic residues" evidence="1">
    <location>
        <begin position="49"/>
        <end position="59"/>
    </location>
</feature>
<protein>
    <submittedName>
        <fullName evidence="2">Uncharacterized protein</fullName>
    </submittedName>
</protein>
<sequence length="108" mass="11935">MDNMKQDMGAKAKIKAILSIIDQMDEMELEGLSGSEEKPVGVTMVSVEKKPSMKGHMMEDSMESEEPTEDTAMDQMEDVSEGEDPETEEEIDPNSALGKLRKRLKGVA</sequence>
<reference evidence="2" key="1">
    <citation type="submission" date="2020-04" db="EMBL/GenBank/DDBJ databases">
        <authorList>
            <person name="Chiriac C."/>
            <person name="Salcher M."/>
            <person name="Ghai R."/>
            <person name="Kavagutti S V."/>
        </authorList>
    </citation>
    <scope>NUCLEOTIDE SEQUENCE</scope>
</reference>
<feature type="compositionally biased region" description="Basic residues" evidence="1">
    <location>
        <begin position="99"/>
        <end position="108"/>
    </location>
</feature>
<evidence type="ECO:0000313" key="2">
    <source>
        <dbReference type="EMBL" id="CAB4157301.1"/>
    </source>
</evidence>
<accession>A0A6J5NIM7</accession>
<dbReference type="EMBL" id="LR796653">
    <property type="protein sequence ID" value="CAB4157301.1"/>
    <property type="molecule type" value="Genomic_DNA"/>
</dbReference>
<feature type="region of interest" description="Disordered" evidence="1">
    <location>
        <begin position="49"/>
        <end position="108"/>
    </location>
</feature>
<organism evidence="2">
    <name type="scientific">uncultured Caudovirales phage</name>
    <dbReference type="NCBI Taxonomy" id="2100421"/>
    <lineage>
        <taxon>Viruses</taxon>
        <taxon>Duplodnaviria</taxon>
        <taxon>Heunggongvirae</taxon>
        <taxon>Uroviricota</taxon>
        <taxon>Caudoviricetes</taxon>
        <taxon>Peduoviridae</taxon>
        <taxon>Maltschvirus</taxon>
        <taxon>Maltschvirus maltsch</taxon>
    </lineage>
</organism>
<proteinExistence type="predicted"/>
<evidence type="ECO:0000256" key="1">
    <source>
        <dbReference type="SAM" id="MobiDB-lite"/>
    </source>
</evidence>
<name>A0A6J5NIM7_9CAUD</name>